<dbReference type="AlphaFoldDB" id="A0A6J7DGQ9"/>
<evidence type="ECO:0000256" key="1">
    <source>
        <dbReference type="SAM" id="MobiDB-lite"/>
    </source>
</evidence>
<name>A0A6J7DGQ9_9ZZZZ</name>
<organism evidence="2">
    <name type="scientific">freshwater metagenome</name>
    <dbReference type="NCBI Taxonomy" id="449393"/>
    <lineage>
        <taxon>unclassified sequences</taxon>
        <taxon>metagenomes</taxon>
        <taxon>ecological metagenomes</taxon>
    </lineage>
</organism>
<proteinExistence type="predicted"/>
<accession>A0A6J7DGQ9</accession>
<gene>
    <name evidence="2" type="ORF">UFOPK3402_00625</name>
</gene>
<dbReference type="EMBL" id="CAFBLS010000057">
    <property type="protein sequence ID" value="CAB4869676.1"/>
    <property type="molecule type" value="Genomic_DNA"/>
</dbReference>
<evidence type="ECO:0000313" key="2">
    <source>
        <dbReference type="EMBL" id="CAB4869676.1"/>
    </source>
</evidence>
<feature type="region of interest" description="Disordered" evidence="1">
    <location>
        <begin position="49"/>
        <end position="72"/>
    </location>
</feature>
<protein>
    <submittedName>
        <fullName evidence="2">Unannotated protein</fullName>
    </submittedName>
</protein>
<reference evidence="2" key="1">
    <citation type="submission" date="2020-05" db="EMBL/GenBank/DDBJ databases">
        <authorList>
            <person name="Chiriac C."/>
            <person name="Salcher M."/>
            <person name="Ghai R."/>
            <person name="Kavagutti S V."/>
        </authorList>
    </citation>
    <scope>NUCLEOTIDE SEQUENCE</scope>
</reference>
<sequence>MGNFARRAAPALALGGLAVVIVGVLDPALAANDAGNAAPATTAASDVSTASAGQASTSDSGQPQGTDASPATTCETAEAVTGPVVTTRWGPVQVAATVVDGQLCEAHAVVWPTEDRQSMQISAYAVPQLDAQASVQGVLLDGVSGATYTTEGYRDSLQQLLDSL</sequence>
<feature type="compositionally biased region" description="Polar residues" evidence="1">
    <location>
        <begin position="54"/>
        <end position="72"/>
    </location>
</feature>